<evidence type="ECO:0000313" key="3">
    <source>
        <dbReference type="Proteomes" id="UP000615446"/>
    </source>
</evidence>
<reference evidence="2" key="1">
    <citation type="submission" date="2019-10" db="EMBL/GenBank/DDBJ databases">
        <title>Conservation and host-specific expression of non-tandemly repeated heterogenous ribosome RNA gene in arbuscular mycorrhizal fungi.</title>
        <authorList>
            <person name="Maeda T."/>
            <person name="Kobayashi Y."/>
            <person name="Nakagawa T."/>
            <person name="Ezawa T."/>
            <person name="Yamaguchi K."/>
            <person name="Bino T."/>
            <person name="Nishimoto Y."/>
            <person name="Shigenobu S."/>
            <person name="Kawaguchi M."/>
        </authorList>
    </citation>
    <scope>NUCLEOTIDE SEQUENCE</scope>
    <source>
        <strain evidence="2">HR1</strain>
    </source>
</reference>
<proteinExistence type="predicted"/>
<protein>
    <submittedName>
        <fullName evidence="2">Uncharacterized protein</fullName>
    </submittedName>
</protein>
<feature type="region of interest" description="Disordered" evidence="1">
    <location>
        <begin position="1"/>
        <end position="25"/>
    </location>
</feature>
<name>A0A8H3QHP8_9GLOM</name>
<accession>A0A8H3QHP8</accession>
<gene>
    <name evidence="2" type="ORF">RCL2_000453200</name>
</gene>
<comment type="caution">
    <text evidence="2">The sequence shown here is derived from an EMBL/GenBank/DDBJ whole genome shotgun (WGS) entry which is preliminary data.</text>
</comment>
<organism evidence="2 3">
    <name type="scientific">Rhizophagus clarus</name>
    <dbReference type="NCBI Taxonomy" id="94130"/>
    <lineage>
        <taxon>Eukaryota</taxon>
        <taxon>Fungi</taxon>
        <taxon>Fungi incertae sedis</taxon>
        <taxon>Mucoromycota</taxon>
        <taxon>Glomeromycotina</taxon>
        <taxon>Glomeromycetes</taxon>
        <taxon>Glomerales</taxon>
        <taxon>Glomeraceae</taxon>
        <taxon>Rhizophagus</taxon>
    </lineage>
</organism>
<dbReference type="OrthoDB" id="2409084at2759"/>
<dbReference type="AlphaFoldDB" id="A0A8H3QHP8"/>
<dbReference type="EMBL" id="BLAL01000028">
    <property type="protein sequence ID" value="GES77149.1"/>
    <property type="molecule type" value="Genomic_DNA"/>
</dbReference>
<sequence length="94" mass="10822">MERPVDQSTPSNTSRSQNDQEIEISVPIQGNSSVSEYFESMKLYAIAWNKDLDDLNVKIDFIIGLLLDNKKRVKEFGFEKPLKEIVEYLVGQKI</sequence>
<evidence type="ECO:0000313" key="2">
    <source>
        <dbReference type="EMBL" id="GES77149.1"/>
    </source>
</evidence>
<feature type="compositionally biased region" description="Polar residues" evidence="1">
    <location>
        <begin position="1"/>
        <end position="19"/>
    </location>
</feature>
<dbReference type="Proteomes" id="UP000615446">
    <property type="component" value="Unassembled WGS sequence"/>
</dbReference>
<evidence type="ECO:0000256" key="1">
    <source>
        <dbReference type="SAM" id="MobiDB-lite"/>
    </source>
</evidence>